<dbReference type="InterPro" id="IPR006680">
    <property type="entry name" value="Amidohydro-rel"/>
</dbReference>
<dbReference type="OrthoDB" id="9765769at2"/>
<evidence type="ECO:0000313" key="3">
    <source>
        <dbReference type="Proteomes" id="UP000199582"/>
    </source>
</evidence>
<feature type="domain" description="Amidohydrolase-related" evidence="1">
    <location>
        <begin position="57"/>
        <end position="408"/>
    </location>
</feature>
<organism evidence="2 3">
    <name type="scientific">Roseovarius azorensis</name>
    <dbReference type="NCBI Taxonomy" id="1287727"/>
    <lineage>
        <taxon>Bacteria</taxon>
        <taxon>Pseudomonadati</taxon>
        <taxon>Pseudomonadota</taxon>
        <taxon>Alphaproteobacteria</taxon>
        <taxon>Rhodobacterales</taxon>
        <taxon>Roseobacteraceae</taxon>
        <taxon>Roseovarius</taxon>
    </lineage>
</organism>
<dbReference type="EMBL" id="FOAG01000027">
    <property type="protein sequence ID" value="SEM39869.1"/>
    <property type="molecule type" value="Genomic_DNA"/>
</dbReference>
<dbReference type="STRING" id="1287727.SAMN05443999_1277"/>
<dbReference type="InterPro" id="IPR011059">
    <property type="entry name" value="Metal-dep_hydrolase_composite"/>
</dbReference>
<keyword evidence="3" id="KW-1185">Reference proteome</keyword>
<gene>
    <name evidence="2" type="ORF">SAMN05443999_1277</name>
</gene>
<dbReference type="InterPro" id="IPR032466">
    <property type="entry name" value="Metal_Hydrolase"/>
</dbReference>
<dbReference type="PANTHER" id="PTHR43135">
    <property type="entry name" value="ALPHA-D-RIBOSE 1-METHYLPHOSPHONATE 5-TRIPHOSPHATE DIPHOSPHATASE"/>
    <property type="match status" value="1"/>
</dbReference>
<name>A0A1H7Y3V9_9RHOB</name>
<dbReference type="Proteomes" id="UP000199582">
    <property type="component" value="Unassembled WGS sequence"/>
</dbReference>
<evidence type="ECO:0000259" key="1">
    <source>
        <dbReference type="Pfam" id="PF01979"/>
    </source>
</evidence>
<dbReference type="InterPro" id="IPR057744">
    <property type="entry name" value="OTAase-like"/>
</dbReference>
<protein>
    <submittedName>
        <fullName evidence="2">Pro-Hyp dipeptidase. Metallo peptidase. MEROPS family M38</fullName>
    </submittedName>
</protein>
<accession>A0A1H7Y3V9</accession>
<dbReference type="Gene3D" id="3.20.20.140">
    <property type="entry name" value="Metal-dependent hydrolases"/>
    <property type="match status" value="1"/>
</dbReference>
<dbReference type="PANTHER" id="PTHR43135:SF3">
    <property type="entry name" value="ALPHA-D-RIBOSE 1-METHYLPHOSPHONATE 5-TRIPHOSPHATE DIPHOSPHATASE"/>
    <property type="match status" value="1"/>
</dbReference>
<dbReference type="AlphaFoldDB" id="A0A1H7Y3V9"/>
<dbReference type="GO" id="GO:0016810">
    <property type="term" value="F:hydrolase activity, acting on carbon-nitrogen (but not peptide) bonds"/>
    <property type="evidence" value="ECO:0007669"/>
    <property type="project" value="InterPro"/>
</dbReference>
<dbReference type="Pfam" id="PF01979">
    <property type="entry name" value="Amidohydro_1"/>
    <property type="match status" value="1"/>
</dbReference>
<dbReference type="SUPFAM" id="SSF51556">
    <property type="entry name" value="Metallo-dependent hydrolases"/>
    <property type="match status" value="1"/>
</dbReference>
<sequence length="424" mass="46043">MTRIFLKNLNLWRGEGDRIDENVTILIENGRIAQIDPGDTLSAPGSSKIVDCHGATAIPGLSDIHVHLTTNSDLGRVVDNATYRALVSGAEKQLHGLRNGLRALAAGFTTLRVMGHRDGGDVELGNFISRGLLPGPRLSVAPWVISMTAGRGDLFYPRAWPRQELDTADGIDECRRVVRTHRKLGGDFIKFTASAGLLSAGDKAHWPNYSVEEMKIIVAEAHDADMRVAAHAHATEGIRRALAAGVDTIEHGSFLDDDCIETMLNQGTYLVPTMSISDFIIRNGEKSGARPEGIEKMKLAREIKMRNIQRAMEAGVKVAMGTDASGNLCPFGQNARELEIYVEMGMTPVRALETATVRAAEALGRAEVTGRIERGGVADIVLVNGNPLEDIYVLRREGGIRAVFKDGQDMTNPWPEPFRSAGGF</sequence>
<reference evidence="2 3" key="1">
    <citation type="submission" date="2016-10" db="EMBL/GenBank/DDBJ databases">
        <authorList>
            <person name="de Groot N.N."/>
        </authorList>
    </citation>
    <scope>NUCLEOTIDE SEQUENCE [LARGE SCALE GENOMIC DNA]</scope>
    <source>
        <strain evidence="2 3">DSM 100674</strain>
    </source>
</reference>
<dbReference type="Gene3D" id="2.30.40.10">
    <property type="entry name" value="Urease, subunit C, domain 1"/>
    <property type="match status" value="1"/>
</dbReference>
<dbReference type="InterPro" id="IPR051781">
    <property type="entry name" value="Metallo-dep_Hydrolase"/>
</dbReference>
<dbReference type="SUPFAM" id="SSF51338">
    <property type="entry name" value="Composite domain of metallo-dependent hydrolases"/>
    <property type="match status" value="1"/>
</dbReference>
<proteinExistence type="predicted"/>
<dbReference type="CDD" id="cd01299">
    <property type="entry name" value="Met_dep_hydrolase_A"/>
    <property type="match status" value="1"/>
</dbReference>
<evidence type="ECO:0000313" key="2">
    <source>
        <dbReference type="EMBL" id="SEM39869.1"/>
    </source>
</evidence>